<dbReference type="Pfam" id="PF02254">
    <property type="entry name" value="TrkA_N"/>
    <property type="match status" value="1"/>
</dbReference>
<dbReference type="InterPro" id="IPR036721">
    <property type="entry name" value="RCK_C_sf"/>
</dbReference>
<dbReference type="InterPro" id="IPR003148">
    <property type="entry name" value="RCK_N"/>
</dbReference>
<dbReference type="SUPFAM" id="SSF116726">
    <property type="entry name" value="TrkA C-terminal domain-like"/>
    <property type="match status" value="1"/>
</dbReference>
<keyword evidence="4" id="KW-0630">Potassium</keyword>
<evidence type="ECO:0000259" key="7">
    <source>
        <dbReference type="PROSITE" id="PS51201"/>
    </source>
</evidence>
<dbReference type="PANTHER" id="PTHR43833:SF5">
    <property type="entry name" value="TRK SYSTEM POTASSIUM UPTAKE PROTEIN TRKA"/>
    <property type="match status" value="1"/>
</dbReference>
<dbReference type="GO" id="GO:0005886">
    <property type="term" value="C:plasma membrane"/>
    <property type="evidence" value="ECO:0007669"/>
    <property type="project" value="InterPro"/>
</dbReference>
<evidence type="ECO:0000256" key="3">
    <source>
        <dbReference type="ARBA" id="ARBA00022538"/>
    </source>
</evidence>
<dbReference type="PRINTS" id="PR00335">
    <property type="entry name" value="KUPTAKETRKA"/>
</dbReference>
<keyword evidence="5" id="KW-0520">NAD</keyword>
<evidence type="ECO:0000256" key="1">
    <source>
        <dbReference type="ARBA" id="ARBA00017378"/>
    </source>
</evidence>
<evidence type="ECO:0000256" key="2">
    <source>
        <dbReference type="ARBA" id="ARBA00022448"/>
    </source>
</evidence>
<proteinExistence type="predicted"/>
<evidence type="ECO:0000256" key="5">
    <source>
        <dbReference type="ARBA" id="ARBA00023027"/>
    </source>
</evidence>
<sequence length="209" mass="23449">MGRYLINDLNRDEHDIILVEMDENKCQRLQDRFDIETVQGDGADADVLEKAGAEKADVVLAVTKDDQDNLVICQIAERTFGVDRTFTTVNTPGNEKLFDWLGVNVAVSSASILSALVDQEVKVKDMKELLYHDLDGLNLFRLTVAENSPVEGKKLKEIDMPQEVVFASVLRGDSPLVPRGNTRLFKDDLIICLARNEVKEDVENLFNPE</sequence>
<dbReference type="InterPro" id="IPR036291">
    <property type="entry name" value="NAD(P)-bd_dom_sf"/>
</dbReference>
<dbReference type="STRING" id="321763.SAMN04488692_11550"/>
<dbReference type="EMBL" id="FNGO01000015">
    <property type="protein sequence ID" value="SDM06058.1"/>
    <property type="molecule type" value="Genomic_DNA"/>
</dbReference>
<dbReference type="AlphaFoldDB" id="A0A1G9Q4X2"/>
<keyword evidence="3" id="KW-0633">Potassium transport</keyword>
<dbReference type="InterPro" id="IPR050721">
    <property type="entry name" value="Trk_Ktr_HKT_K-transport"/>
</dbReference>
<dbReference type="Proteomes" id="UP000199476">
    <property type="component" value="Unassembled WGS sequence"/>
</dbReference>
<evidence type="ECO:0000256" key="6">
    <source>
        <dbReference type="ARBA" id="ARBA00023065"/>
    </source>
</evidence>
<dbReference type="PROSITE" id="PS51202">
    <property type="entry name" value="RCK_C"/>
    <property type="match status" value="1"/>
</dbReference>
<dbReference type="PANTHER" id="PTHR43833">
    <property type="entry name" value="POTASSIUM CHANNEL PROTEIN 2-RELATED-RELATED"/>
    <property type="match status" value="1"/>
</dbReference>
<evidence type="ECO:0000259" key="8">
    <source>
        <dbReference type="PROSITE" id="PS51202"/>
    </source>
</evidence>
<evidence type="ECO:0000313" key="9">
    <source>
        <dbReference type="EMBL" id="SDM06058.1"/>
    </source>
</evidence>
<name>A0A1G9Q4X2_9FIRM</name>
<feature type="domain" description="RCK N-terminal" evidence="7">
    <location>
        <begin position="1"/>
        <end position="107"/>
    </location>
</feature>
<dbReference type="Gene3D" id="3.40.50.720">
    <property type="entry name" value="NAD(P)-binding Rossmann-like Domain"/>
    <property type="match status" value="1"/>
</dbReference>
<dbReference type="GO" id="GO:0015079">
    <property type="term" value="F:potassium ion transmembrane transporter activity"/>
    <property type="evidence" value="ECO:0007669"/>
    <property type="project" value="InterPro"/>
</dbReference>
<protein>
    <recommendedName>
        <fullName evidence="1">Trk system potassium uptake protein TrkA</fullName>
    </recommendedName>
</protein>
<keyword evidence="6" id="KW-0406">Ion transport</keyword>
<dbReference type="InterPro" id="IPR006037">
    <property type="entry name" value="RCK_C"/>
</dbReference>
<dbReference type="Gene3D" id="3.30.70.1450">
    <property type="entry name" value="Regulator of K+ conductance, C-terminal domain"/>
    <property type="match status" value="1"/>
</dbReference>
<keyword evidence="2" id="KW-0813">Transport</keyword>
<keyword evidence="10" id="KW-1185">Reference proteome</keyword>
<dbReference type="InterPro" id="IPR006036">
    <property type="entry name" value="K_uptake_TrkA"/>
</dbReference>
<evidence type="ECO:0000313" key="10">
    <source>
        <dbReference type="Proteomes" id="UP000199476"/>
    </source>
</evidence>
<feature type="domain" description="RCK C-terminal" evidence="8">
    <location>
        <begin position="127"/>
        <end position="208"/>
    </location>
</feature>
<dbReference type="PROSITE" id="PS51201">
    <property type="entry name" value="RCK_N"/>
    <property type="match status" value="1"/>
</dbReference>
<organism evidence="9 10">
    <name type="scientific">Halarsenatibacter silvermanii</name>
    <dbReference type="NCBI Taxonomy" id="321763"/>
    <lineage>
        <taxon>Bacteria</taxon>
        <taxon>Bacillati</taxon>
        <taxon>Bacillota</taxon>
        <taxon>Clostridia</taxon>
        <taxon>Halanaerobiales</taxon>
        <taxon>Halarsenatibacteraceae</taxon>
        <taxon>Halarsenatibacter</taxon>
    </lineage>
</organism>
<accession>A0A1G9Q4X2</accession>
<gene>
    <name evidence="9" type="ORF">SAMN04488692_11550</name>
</gene>
<evidence type="ECO:0000256" key="4">
    <source>
        <dbReference type="ARBA" id="ARBA00022958"/>
    </source>
</evidence>
<reference evidence="9 10" key="1">
    <citation type="submission" date="2016-10" db="EMBL/GenBank/DDBJ databases">
        <authorList>
            <person name="de Groot N.N."/>
        </authorList>
    </citation>
    <scope>NUCLEOTIDE SEQUENCE [LARGE SCALE GENOMIC DNA]</scope>
    <source>
        <strain evidence="9 10">SLAS-1</strain>
    </source>
</reference>
<dbReference type="Pfam" id="PF02080">
    <property type="entry name" value="TrkA_C"/>
    <property type="match status" value="1"/>
</dbReference>
<dbReference type="SUPFAM" id="SSF51735">
    <property type="entry name" value="NAD(P)-binding Rossmann-fold domains"/>
    <property type="match status" value="1"/>
</dbReference>